<evidence type="ECO:0000256" key="4">
    <source>
        <dbReference type="ARBA" id="ARBA00022741"/>
    </source>
</evidence>
<dbReference type="InterPro" id="IPR022310">
    <property type="entry name" value="NAD/GMP_synthase"/>
</dbReference>
<comment type="pathway">
    <text evidence="1 7 8">Cofactor biosynthesis; NAD(+) biosynthesis; NAD(+) from deamido-NAD(+) (L-Gln route): step 1/1.</text>
</comment>
<feature type="binding site" evidence="7">
    <location>
        <position position="415"/>
    </location>
    <ligand>
        <name>deamido-NAD(+)</name>
        <dbReference type="ChEBI" id="CHEBI:58437"/>
        <note>ligand shared between two neighboring subunits</note>
    </ligand>
</feature>
<keyword evidence="5 7" id="KW-0067">ATP-binding</keyword>
<dbReference type="OrthoDB" id="9803818at2"/>
<dbReference type="GO" id="GO:0003952">
    <property type="term" value="F:NAD+ synthase (glutamine-hydrolyzing) activity"/>
    <property type="evidence" value="ECO:0007669"/>
    <property type="project" value="UniProtKB-UniRule"/>
</dbReference>
<comment type="function">
    <text evidence="7">Catalyzes the ATP-dependent amidation of deamido-NAD to form NAD. Uses L-glutamine as a nitrogen source.</text>
</comment>
<dbReference type="Pfam" id="PF02540">
    <property type="entry name" value="NAD_synthase"/>
    <property type="match status" value="1"/>
</dbReference>
<reference evidence="11 13" key="1">
    <citation type="journal article" date="2015" name="Genome Announc.">
        <title>Draft Genome of the Euendolithic (true boring) Cyanobacterium Mastigocoleus testarum strain BC008.</title>
        <authorList>
            <person name="Guida B.S."/>
            <person name="Garcia-Pichel F."/>
        </authorList>
    </citation>
    <scope>NUCLEOTIDE SEQUENCE [LARGE SCALE GENOMIC DNA]</scope>
    <source>
        <strain evidence="11 13">BC008</strain>
    </source>
</reference>
<evidence type="ECO:0000256" key="7">
    <source>
        <dbReference type="HAMAP-Rule" id="MF_02090"/>
    </source>
</evidence>
<feature type="domain" description="CN hydrolase" evidence="10">
    <location>
        <begin position="1"/>
        <end position="259"/>
    </location>
</feature>
<evidence type="ECO:0000313" key="12">
    <source>
        <dbReference type="EMBL" id="KST68382.1"/>
    </source>
</evidence>
<evidence type="ECO:0000313" key="13">
    <source>
        <dbReference type="Proteomes" id="UP000053372"/>
    </source>
</evidence>
<evidence type="ECO:0000256" key="3">
    <source>
        <dbReference type="ARBA" id="ARBA00022598"/>
    </source>
</evidence>
<dbReference type="UniPathway" id="UPA00253">
    <property type="reaction ID" value="UER00334"/>
</dbReference>
<keyword evidence="4 7" id="KW-0547">Nucleotide-binding</keyword>
<feature type="binding site" evidence="7">
    <location>
        <position position="195"/>
    </location>
    <ligand>
        <name>L-glutamine</name>
        <dbReference type="ChEBI" id="CHEBI:58359"/>
    </ligand>
</feature>
<keyword evidence="13" id="KW-1185">Reference proteome</keyword>
<dbReference type="HAMAP" id="MF_02090">
    <property type="entry name" value="NadE_glutamine_dep"/>
    <property type="match status" value="1"/>
</dbReference>
<dbReference type="Gene3D" id="3.60.110.10">
    <property type="entry name" value="Carbon-nitrogen hydrolase"/>
    <property type="match status" value="1"/>
</dbReference>
<name>A0A0V7ZTW7_9CYAN</name>
<dbReference type="GO" id="GO:0009435">
    <property type="term" value="P:NAD+ biosynthetic process"/>
    <property type="evidence" value="ECO:0007669"/>
    <property type="project" value="UniProtKB-UniRule"/>
</dbReference>
<dbReference type="EC" id="6.3.5.1" evidence="7 8"/>
<feature type="active site" description="Proton acceptor; for glutaminase activity" evidence="7">
    <location>
        <position position="41"/>
    </location>
</feature>
<dbReference type="NCBIfam" id="NF010588">
    <property type="entry name" value="PRK13981.1"/>
    <property type="match status" value="1"/>
</dbReference>
<dbReference type="CDD" id="cd00553">
    <property type="entry name" value="NAD_synthase"/>
    <property type="match status" value="1"/>
</dbReference>
<dbReference type="PANTHER" id="PTHR23090">
    <property type="entry name" value="NH 3 /GLUTAMINE-DEPENDENT NAD + SYNTHETASE"/>
    <property type="match status" value="1"/>
</dbReference>
<evidence type="ECO:0000256" key="6">
    <source>
        <dbReference type="ARBA" id="ARBA00023027"/>
    </source>
</evidence>
<dbReference type="InterPro" id="IPR036526">
    <property type="entry name" value="C-N_Hydrolase_sf"/>
</dbReference>
<feature type="binding site" evidence="7">
    <location>
        <position position="410"/>
    </location>
    <ligand>
        <name>ATP</name>
        <dbReference type="ChEBI" id="CHEBI:30616"/>
    </ligand>
</feature>
<dbReference type="Pfam" id="PF00795">
    <property type="entry name" value="CN_hydrolase"/>
    <property type="match status" value="1"/>
</dbReference>
<evidence type="ECO:0000256" key="8">
    <source>
        <dbReference type="PIRNR" id="PIRNR006630"/>
    </source>
</evidence>
<evidence type="ECO:0000256" key="5">
    <source>
        <dbReference type="ARBA" id="ARBA00022840"/>
    </source>
</evidence>
<dbReference type="Gene3D" id="3.40.50.620">
    <property type="entry name" value="HUPs"/>
    <property type="match status" value="1"/>
</dbReference>
<keyword evidence="3 7" id="KW-0436">Ligase</keyword>
<organism evidence="11 13">
    <name type="scientific">Mastigocoleus testarum BC008</name>
    <dbReference type="NCBI Taxonomy" id="371196"/>
    <lineage>
        <taxon>Bacteria</taxon>
        <taxon>Bacillati</taxon>
        <taxon>Cyanobacteriota</taxon>
        <taxon>Cyanophyceae</taxon>
        <taxon>Nostocales</taxon>
        <taxon>Hapalosiphonaceae</taxon>
        <taxon>Mastigocoleus</taxon>
    </lineage>
</organism>
<dbReference type="NCBIfam" id="TIGR00552">
    <property type="entry name" value="nadE"/>
    <property type="match status" value="1"/>
</dbReference>
<comment type="caution">
    <text evidence="11">The sequence shown here is derived from an EMBL/GenBank/DDBJ whole genome shotgun (WGS) entry which is preliminary data.</text>
</comment>
<dbReference type="GO" id="GO:0004359">
    <property type="term" value="F:glutaminase activity"/>
    <property type="evidence" value="ECO:0007669"/>
    <property type="project" value="InterPro"/>
</dbReference>
<feature type="active site" description="Nucleophile; for glutaminase activity" evidence="7">
    <location>
        <position position="152"/>
    </location>
</feature>
<comment type="similarity">
    <text evidence="2 7 8">In the C-terminal section; belongs to the NAD synthetase family.</text>
</comment>
<dbReference type="GO" id="GO:0008795">
    <property type="term" value="F:NAD+ synthase activity"/>
    <property type="evidence" value="ECO:0007669"/>
    <property type="project" value="UniProtKB-UniRule"/>
</dbReference>
<dbReference type="PANTHER" id="PTHR23090:SF9">
    <property type="entry name" value="GLUTAMINE-DEPENDENT NAD(+) SYNTHETASE"/>
    <property type="match status" value="1"/>
</dbReference>
<dbReference type="PIRSF" id="PIRSF006630">
    <property type="entry name" value="NADS_GAT"/>
    <property type="match status" value="1"/>
</dbReference>
<dbReference type="SUPFAM" id="SSF52402">
    <property type="entry name" value="Adenine nucleotide alpha hydrolases-like"/>
    <property type="match status" value="1"/>
</dbReference>
<feature type="binding site" evidence="7">
    <location>
        <begin position="303"/>
        <end position="310"/>
    </location>
    <ligand>
        <name>ATP</name>
        <dbReference type="ChEBI" id="CHEBI:30616"/>
    </ligand>
</feature>
<feature type="binding site" evidence="7">
    <location>
        <position position="553"/>
    </location>
    <ligand>
        <name>deamido-NAD(+)</name>
        <dbReference type="ChEBI" id="CHEBI:58437"/>
        <note>ligand shared between two neighboring subunits</note>
    </ligand>
</feature>
<dbReference type="RefSeq" id="WP_058183542.1">
    <property type="nucleotide sequence ID" value="NZ_LMTZ01000066.1"/>
</dbReference>
<feature type="active site" description="For glutaminase activity" evidence="7">
    <location>
        <position position="116"/>
    </location>
</feature>
<dbReference type="EMBL" id="LMTZ01000066">
    <property type="protein sequence ID" value="KST68382.1"/>
    <property type="molecule type" value="Genomic_DNA"/>
</dbReference>
<evidence type="ECO:0000256" key="9">
    <source>
        <dbReference type="RuleBase" id="RU003811"/>
    </source>
</evidence>
<comment type="catalytic activity">
    <reaction evidence="7 8">
        <text>deamido-NAD(+) + L-glutamine + ATP + H2O = L-glutamate + AMP + diphosphate + NAD(+) + H(+)</text>
        <dbReference type="Rhea" id="RHEA:24384"/>
        <dbReference type="ChEBI" id="CHEBI:15377"/>
        <dbReference type="ChEBI" id="CHEBI:15378"/>
        <dbReference type="ChEBI" id="CHEBI:29985"/>
        <dbReference type="ChEBI" id="CHEBI:30616"/>
        <dbReference type="ChEBI" id="CHEBI:33019"/>
        <dbReference type="ChEBI" id="CHEBI:57540"/>
        <dbReference type="ChEBI" id="CHEBI:58359"/>
        <dbReference type="ChEBI" id="CHEBI:58437"/>
        <dbReference type="ChEBI" id="CHEBI:456215"/>
        <dbReference type="EC" id="6.3.5.1"/>
    </reaction>
</comment>
<accession>A0A0V7ZTW7</accession>
<dbReference type="GO" id="GO:0005524">
    <property type="term" value="F:ATP binding"/>
    <property type="evidence" value="ECO:0007669"/>
    <property type="project" value="UniProtKB-UniRule"/>
</dbReference>
<dbReference type="InterPro" id="IPR014729">
    <property type="entry name" value="Rossmann-like_a/b/a_fold"/>
</dbReference>
<dbReference type="PROSITE" id="PS50263">
    <property type="entry name" value="CN_HYDROLASE"/>
    <property type="match status" value="1"/>
</dbReference>
<evidence type="ECO:0000256" key="1">
    <source>
        <dbReference type="ARBA" id="ARBA00005188"/>
    </source>
</evidence>
<sequence length="607" mass="66810">MKIAIAQINPIIGDLKGNADKILHAAQKANTADARLLLTPELSLCGYPPRDLLLNPSFVDSTNLSLQKLAAEIPPNIAVLVGTITENINAASNGGKTLFNSIALLEAGNIQKIFHKRLLPTYDVFDEHRYFEPGLQANYFTLDGLNIGVTICEDLWNDEEFWGKRTYKINPWADLSVLGVDLVVNLSASPYTLGKQGFRENMLKHSAQRFELPIIYANQVGSNDDLIFDGRSFALNRRGEVTCRARGFGTDLVVVEFDEAAKDLQPTRIEPEYSCEDEEIWQALVLGVRDYARKCRFSKAVLGLSGGIDSALVAAVAAEALGRENVLGVLMPSPYSSDHSVNDALALVENLGINSSTLPIGDLMQGYDRTFAELFAGTEFGLTEENIQSRIRGNLLMAITNKFGYLLLSTGNKSEMAVGYCTLYGDMNGGLAVIADVPKTRVYSLCNWLNTQKINTQNINIQKINNQKINNQKTTHKRPPKEVIPTNIITKAPSAELKPDQVDQDSLPAYEILDDILERLVNKHQSTGEIIAAGHEQVVVERVVQLVARAEFKRRQAPPGLKITDRAFGTGWRMPIASNWLDAIKSKNKLAIEMSNANEGHTDSSPG</sequence>
<dbReference type="AlphaFoldDB" id="A0A0V7ZTW7"/>
<dbReference type="InterPro" id="IPR003010">
    <property type="entry name" value="C-N_Hydrolase"/>
</dbReference>
<evidence type="ECO:0000256" key="2">
    <source>
        <dbReference type="ARBA" id="ARBA00007145"/>
    </source>
</evidence>
<gene>
    <name evidence="7" type="primary">nadE</name>
    <name evidence="11" type="ORF">BC008_31920</name>
    <name evidence="12" type="ORF">BC008_33205</name>
</gene>
<feature type="binding site" evidence="7">
    <location>
        <position position="122"/>
    </location>
    <ligand>
        <name>L-glutamine</name>
        <dbReference type="ChEBI" id="CHEBI:58359"/>
    </ligand>
</feature>
<dbReference type="EMBL" id="LMTZ01000083">
    <property type="protein sequence ID" value="KST67993.1"/>
    <property type="molecule type" value="Genomic_DNA"/>
</dbReference>
<comment type="similarity">
    <text evidence="9">Belongs to the NAD synthetase family.</text>
</comment>
<evidence type="ECO:0000313" key="11">
    <source>
        <dbReference type="EMBL" id="KST67993.1"/>
    </source>
</evidence>
<feature type="binding site" evidence="7">
    <location>
        <position position="189"/>
    </location>
    <ligand>
        <name>L-glutamine</name>
        <dbReference type="ChEBI" id="CHEBI:58359"/>
    </ligand>
</feature>
<dbReference type="SUPFAM" id="SSF56317">
    <property type="entry name" value="Carbon-nitrogen hydrolase"/>
    <property type="match status" value="1"/>
</dbReference>
<evidence type="ECO:0000259" key="10">
    <source>
        <dbReference type="PROSITE" id="PS50263"/>
    </source>
</evidence>
<dbReference type="InterPro" id="IPR003694">
    <property type="entry name" value="NAD_synthase"/>
</dbReference>
<dbReference type="GO" id="GO:0005737">
    <property type="term" value="C:cytoplasm"/>
    <property type="evidence" value="ECO:0007669"/>
    <property type="project" value="InterPro"/>
</dbReference>
<dbReference type="CDD" id="cd07570">
    <property type="entry name" value="GAT_Gln-NAD-synth"/>
    <property type="match status" value="1"/>
</dbReference>
<proteinExistence type="inferred from homology"/>
<feature type="binding site" evidence="7">
    <location>
        <position position="386"/>
    </location>
    <ligand>
        <name>deamido-NAD(+)</name>
        <dbReference type="ChEBI" id="CHEBI:58437"/>
        <note>ligand shared between two neighboring subunits</note>
    </ligand>
</feature>
<keyword evidence="6 7" id="KW-0520">NAD</keyword>
<dbReference type="InterPro" id="IPR014445">
    <property type="entry name" value="Gln-dep_NAD_synthase"/>
</dbReference>
<dbReference type="Proteomes" id="UP000053372">
    <property type="component" value="Unassembled WGS sequence"/>
</dbReference>
<protein>
    <recommendedName>
        <fullName evidence="7 8">Glutamine-dependent NAD(+) synthetase</fullName>
        <ecNumber evidence="7 8">6.3.5.1</ecNumber>
    </recommendedName>
    <alternativeName>
        <fullName evidence="7 8">NAD(+) synthase [glutamine-hydrolyzing]</fullName>
    </alternativeName>
</protein>
<comment type="caution">
    <text evidence="7">Lacks conserved residue(s) required for the propagation of feature annotation.</text>
</comment>